<organism evidence="2 3">
    <name type="scientific">Tolumonas auensis (strain DSM 9187 / NBRC 110442 / TA 4)</name>
    <dbReference type="NCBI Taxonomy" id="595494"/>
    <lineage>
        <taxon>Bacteria</taxon>
        <taxon>Pseudomonadati</taxon>
        <taxon>Pseudomonadota</taxon>
        <taxon>Gammaproteobacteria</taxon>
        <taxon>Aeromonadales</taxon>
        <taxon>Aeromonadaceae</taxon>
        <taxon>Tolumonas</taxon>
    </lineage>
</organism>
<feature type="domain" description="Xaa-Pro dipeptidyl-peptidase-like" evidence="1">
    <location>
        <begin position="79"/>
        <end position="217"/>
    </location>
</feature>
<dbReference type="OrthoDB" id="9805123at2"/>
<dbReference type="SUPFAM" id="SSF53474">
    <property type="entry name" value="alpha/beta-Hydrolases"/>
    <property type="match status" value="1"/>
</dbReference>
<dbReference type="KEGG" id="tau:Tola_1930"/>
<proteinExistence type="predicted"/>
<dbReference type="Gene3D" id="1.10.10.800">
    <property type="match status" value="1"/>
</dbReference>
<dbReference type="InterPro" id="IPR051411">
    <property type="entry name" value="Polyketide_trans_af380"/>
</dbReference>
<dbReference type="GO" id="GO:0016787">
    <property type="term" value="F:hydrolase activity"/>
    <property type="evidence" value="ECO:0007669"/>
    <property type="project" value="InterPro"/>
</dbReference>
<evidence type="ECO:0000259" key="1">
    <source>
        <dbReference type="Pfam" id="PF02129"/>
    </source>
</evidence>
<dbReference type="InterPro" id="IPR029058">
    <property type="entry name" value="AB_hydrolase_fold"/>
</dbReference>
<dbReference type="PANTHER" id="PTHR47751:SF1">
    <property type="entry name" value="SUPERFAMILY HYDROLASE, PUTATIVE (AFU_ORTHOLOGUE AFUA_2G16580)-RELATED"/>
    <property type="match status" value="1"/>
</dbReference>
<evidence type="ECO:0000313" key="2">
    <source>
        <dbReference type="EMBL" id="ACQ93531.1"/>
    </source>
</evidence>
<dbReference type="HOGENOM" id="CLU_048587_0_1_6"/>
<name>C4LG14_TOLAT</name>
<dbReference type="Proteomes" id="UP000009073">
    <property type="component" value="Chromosome"/>
</dbReference>
<dbReference type="PROSITE" id="PS51318">
    <property type="entry name" value="TAT"/>
    <property type="match status" value="1"/>
</dbReference>
<dbReference type="AlphaFoldDB" id="C4LG14"/>
<dbReference type="InterPro" id="IPR006311">
    <property type="entry name" value="TAT_signal"/>
</dbReference>
<keyword evidence="3" id="KW-1185">Reference proteome</keyword>
<dbReference type="InterPro" id="IPR000383">
    <property type="entry name" value="Xaa-Pro-like_dom"/>
</dbReference>
<sequence length="368" mass="40751">MNKPDISGHAITYQDKPDAERRNFLKMSLIGIVTLLAGAFTMNQAFAESQIQLSDKWDKTFAQSSKVDHKKVTFKNRYGITLAADLYQPKNASGKQAAIVIGGPFGAVKEQSSGLYAQTMAERGFITLAFDPSYTGESGGEPRNVASPDINTEDFSAAVDFIGLQPNVDRERIGIIGICGWGGMALNATAVDKRIKAVATSTMYDMTRVMSKGYNDSVTLEQRTQRLEQLSQQRWKDAENGGPTYGPVANELKGGEAQFLVDYHDYYRTPRGYHPRAVNSNGSWTLTTPLSFMNMPILTYIKEISPRPILFIHGEKAHSRYFSETAYAAAAQPKELMIIPGANHTDLYDRVNVIPFDKLTAFFSTNLK</sequence>
<dbReference type="EMBL" id="CP001616">
    <property type="protein sequence ID" value="ACQ93531.1"/>
    <property type="molecule type" value="Genomic_DNA"/>
</dbReference>
<dbReference type="PANTHER" id="PTHR47751">
    <property type="entry name" value="SUPERFAMILY HYDROLASE, PUTATIVE (AFU_ORTHOLOGUE AFUA_2G16580)-RELATED"/>
    <property type="match status" value="1"/>
</dbReference>
<evidence type="ECO:0000313" key="3">
    <source>
        <dbReference type="Proteomes" id="UP000009073"/>
    </source>
</evidence>
<accession>C4LG14</accession>
<dbReference type="RefSeq" id="WP_015878999.1">
    <property type="nucleotide sequence ID" value="NC_012691.1"/>
</dbReference>
<dbReference type="STRING" id="595494.Tola_1930"/>
<protein>
    <submittedName>
        <fullName evidence="2">Peptidase S15</fullName>
    </submittedName>
</protein>
<reference evidence="3" key="1">
    <citation type="submission" date="2009-05" db="EMBL/GenBank/DDBJ databases">
        <title>Complete sequence of Tolumonas auensis DSM 9187.</title>
        <authorList>
            <consortium name="US DOE Joint Genome Institute"/>
            <person name="Lucas S."/>
            <person name="Copeland A."/>
            <person name="Lapidus A."/>
            <person name="Glavina del Rio T."/>
            <person name="Tice H."/>
            <person name="Bruce D."/>
            <person name="Goodwin L."/>
            <person name="Pitluck S."/>
            <person name="Chertkov O."/>
            <person name="Brettin T."/>
            <person name="Detter J.C."/>
            <person name="Han C."/>
            <person name="Larimer F."/>
            <person name="Land M."/>
            <person name="Hauser L."/>
            <person name="Kyrpides N."/>
            <person name="Mikhailova N."/>
            <person name="Spring S."/>
            <person name="Beller H."/>
        </authorList>
    </citation>
    <scope>NUCLEOTIDE SEQUENCE [LARGE SCALE GENOMIC DNA]</scope>
    <source>
        <strain evidence="3">DSM 9187 / TA4</strain>
    </source>
</reference>
<dbReference type="Pfam" id="PF02129">
    <property type="entry name" value="Peptidase_S15"/>
    <property type="match status" value="1"/>
</dbReference>
<gene>
    <name evidence="2" type="ordered locus">Tola_1930</name>
</gene>
<dbReference type="FunFam" id="1.10.10.800:FF:000002">
    <property type="entry name" value="OpdE downstream ORF 2, putative"/>
    <property type="match status" value="1"/>
</dbReference>
<dbReference type="eggNOG" id="COG1073">
    <property type="taxonomic scope" value="Bacteria"/>
</dbReference>
<dbReference type="Gene3D" id="3.40.50.1820">
    <property type="entry name" value="alpha/beta hydrolase"/>
    <property type="match status" value="1"/>
</dbReference>
<reference evidence="2 3" key="2">
    <citation type="journal article" date="2011" name="Stand. Genomic Sci.">
        <title>Complete genome sequence of Tolumonas auensis type strain (TA 4).</title>
        <authorList>
            <person name="Chertkov O."/>
            <person name="Copeland A."/>
            <person name="Lucas S."/>
            <person name="Lapidus A."/>
            <person name="Berry K.W."/>
            <person name="Detter J.C."/>
            <person name="Del Rio T.G."/>
            <person name="Hammon N."/>
            <person name="Dalin E."/>
            <person name="Tice H."/>
            <person name="Pitluck S."/>
            <person name="Richardson P."/>
            <person name="Bruce D."/>
            <person name="Goodwin L."/>
            <person name="Han C."/>
            <person name="Tapia R."/>
            <person name="Saunders E."/>
            <person name="Schmutz J."/>
            <person name="Brettin T."/>
            <person name="Larimer F."/>
            <person name="Land M."/>
            <person name="Hauser L."/>
            <person name="Spring S."/>
            <person name="Rohde M."/>
            <person name="Kyrpides N.C."/>
            <person name="Ivanova N."/>
            <person name="Goker M."/>
            <person name="Beller H.R."/>
            <person name="Klenk H.P."/>
            <person name="Woyke T."/>
        </authorList>
    </citation>
    <scope>NUCLEOTIDE SEQUENCE [LARGE SCALE GENOMIC DNA]</scope>
    <source>
        <strain evidence="3">DSM 9187 / TA4</strain>
    </source>
</reference>